<name>A0A7H1QDC5_9ACTN</name>
<protein>
    <submittedName>
        <fullName evidence="2">Uncharacterized protein</fullName>
    </submittedName>
</protein>
<evidence type="ECO:0000313" key="2">
    <source>
        <dbReference type="EMBL" id="QNT98305.1"/>
    </source>
</evidence>
<evidence type="ECO:0000313" key="3">
    <source>
        <dbReference type="Proteomes" id="UP000516422"/>
    </source>
</evidence>
<dbReference type="KEGG" id="sgf:HEP81_08077"/>
<dbReference type="EMBL" id="CP051008">
    <property type="protein sequence ID" value="QNT98305.1"/>
    <property type="molecule type" value="Genomic_DNA"/>
</dbReference>
<accession>A0A7H1QDC5</accession>
<dbReference type="Proteomes" id="UP000516422">
    <property type="component" value="Plasmid pSGRIFU2"/>
</dbReference>
<reference evidence="2 3" key="1">
    <citation type="submission" date="2020-04" db="EMBL/GenBank/DDBJ databases">
        <title>Characterization and engineering of Streptomyces griseofuscus DSM40191 as a potential heterologous host for expression of BGCs.</title>
        <authorList>
            <person name="Gren T."/>
            <person name="Whitford C.M."/>
            <person name="Mohite O.S."/>
            <person name="Joergensen T.S."/>
            <person name="Nielsen J.B."/>
            <person name="Lee S.Y."/>
            <person name="Weber T."/>
        </authorList>
    </citation>
    <scope>NUCLEOTIDE SEQUENCE [LARGE SCALE GENOMIC DNA]</scope>
    <source>
        <strain evidence="2 3">DSM 40191</strain>
        <plasmid evidence="2 3">pSGRIFU2</plasmid>
    </source>
</reference>
<organism evidence="2 3">
    <name type="scientific">Streptomyces griseofuscus</name>
    <dbReference type="NCBI Taxonomy" id="146922"/>
    <lineage>
        <taxon>Bacteria</taxon>
        <taxon>Bacillati</taxon>
        <taxon>Actinomycetota</taxon>
        <taxon>Actinomycetes</taxon>
        <taxon>Kitasatosporales</taxon>
        <taxon>Streptomycetaceae</taxon>
        <taxon>Streptomyces</taxon>
    </lineage>
</organism>
<keyword evidence="2" id="KW-0614">Plasmid</keyword>
<gene>
    <name evidence="2" type="ORF">HEP81_08077</name>
</gene>
<evidence type="ECO:0000256" key="1">
    <source>
        <dbReference type="SAM" id="MobiDB-lite"/>
    </source>
</evidence>
<feature type="region of interest" description="Disordered" evidence="1">
    <location>
        <begin position="1"/>
        <end position="21"/>
    </location>
</feature>
<proteinExistence type="predicted"/>
<feature type="compositionally biased region" description="Polar residues" evidence="1">
    <location>
        <begin position="1"/>
        <end position="14"/>
    </location>
</feature>
<geneLocation type="plasmid" evidence="2 3">
    <name>pSGRIFU2</name>
</geneLocation>
<dbReference type="AlphaFoldDB" id="A0A7H1QDC5"/>
<sequence length="32" mass="3481">MEALLNSLSVAQNDDPTDPIIEEALRRARGGK</sequence>